<gene>
    <name evidence="2" type="ORF">THAOC_31151</name>
</gene>
<organism evidence="2 3">
    <name type="scientific">Thalassiosira oceanica</name>
    <name type="common">Marine diatom</name>
    <dbReference type="NCBI Taxonomy" id="159749"/>
    <lineage>
        <taxon>Eukaryota</taxon>
        <taxon>Sar</taxon>
        <taxon>Stramenopiles</taxon>
        <taxon>Ochrophyta</taxon>
        <taxon>Bacillariophyta</taxon>
        <taxon>Coscinodiscophyceae</taxon>
        <taxon>Thalassiosirophycidae</taxon>
        <taxon>Thalassiosirales</taxon>
        <taxon>Thalassiosiraceae</taxon>
        <taxon>Thalassiosira</taxon>
    </lineage>
</organism>
<feature type="region of interest" description="Disordered" evidence="1">
    <location>
        <begin position="70"/>
        <end position="95"/>
    </location>
</feature>
<comment type="caution">
    <text evidence="2">The sequence shown here is derived from an EMBL/GenBank/DDBJ whole genome shotgun (WGS) entry which is preliminary data.</text>
</comment>
<evidence type="ECO:0000256" key="1">
    <source>
        <dbReference type="SAM" id="MobiDB-lite"/>
    </source>
</evidence>
<keyword evidence="3" id="KW-1185">Reference proteome</keyword>
<proteinExistence type="predicted"/>
<evidence type="ECO:0000313" key="3">
    <source>
        <dbReference type="Proteomes" id="UP000266841"/>
    </source>
</evidence>
<name>K0RCB3_THAOC</name>
<accession>K0RCB3</accession>
<dbReference type="EMBL" id="AGNL01044330">
    <property type="protein sequence ID" value="EJK49924.1"/>
    <property type="molecule type" value="Genomic_DNA"/>
</dbReference>
<dbReference type="Proteomes" id="UP000266841">
    <property type="component" value="Unassembled WGS sequence"/>
</dbReference>
<evidence type="ECO:0000313" key="2">
    <source>
        <dbReference type="EMBL" id="EJK49924.1"/>
    </source>
</evidence>
<protein>
    <submittedName>
        <fullName evidence="2">Uncharacterized protein</fullName>
    </submittedName>
</protein>
<sequence>MYNLAFVSLRPPKSSVIRVPLSTDRLLSAQPVSGWSVEKYWRVVATAWLQKQLGAGAGAGGLVVPMPLGPLGARKRRRERPRVWGGGRRDAAETPSTRAIYTSSSHRFGVLDAGLLQAEDGDEA</sequence>
<dbReference type="AlphaFoldDB" id="K0RCB3"/>
<reference evidence="2 3" key="1">
    <citation type="journal article" date="2012" name="Genome Biol.">
        <title>Genome and low-iron response of an oceanic diatom adapted to chronic iron limitation.</title>
        <authorList>
            <person name="Lommer M."/>
            <person name="Specht M."/>
            <person name="Roy A.S."/>
            <person name="Kraemer L."/>
            <person name="Andreson R."/>
            <person name="Gutowska M.A."/>
            <person name="Wolf J."/>
            <person name="Bergner S.V."/>
            <person name="Schilhabel M.B."/>
            <person name="Klostermeier U.C."/>
            <person name="Beiko R.G."/>
            <person name="Rosenstiel P."/>
            <person name="Hippler M."/>
            <person name="Laroche J."/>
        </authorList>
    </citation>
    <scope>NUCLEOTIDE SEQUENCE [LARGE SCALE GENOMIC DNA]</scope>
    <source>
        <strain evidence="2 3">CCMP1005</strain>
    </source>
</reference>